<reference evidence="1 2" key="1">
    <citation type="submission" date="2022-08" db="EMBL/GenBank/DDBJ databases">
        <title>Reclassification of Massilia species as members of the genera Telluria, Duganella, Pseudoduganella, Mokoshia gen. nov. and Zemynaea gen. nov. using orthogonal and non-orthogonal genome-based approaches.</title>
        <authorList>
            <person name="Bowman J.P."/>
        </authorList>
    </citation>
    <scope>NUCLEOTIDE SEQUENCE [LARGE SCALE GENOMIC DNA]</scope>
    <source>
        <strain evidence="1 2">JCM 31607</strain>
    </source>
</reference>
<dbReference type="RefSeq" id="WP_258856140.1">
    <property type="nucleotide sequence ID" value="NZ_JANUGV010000002.1"/>
</dbReference>
<organism evidence="1 2">
    <name type="scientific">Massilia solisilvae</name>
    <dbReference type="NCBI Taxonomy" id="1811225"/>
    <lineage>
        <taxon>Bacteria</taxon>
        <taxon>Pseudomonadati</taxon>
        <taxon>Pseudomonadota</taxon>
        <taxon>Betaproteobacteria</taxon>
        <taxon>Burkholderiales</taxon>
        <taxon>Oxalobacteraceae</taxon>
        <taxon>Telluria group</taxon>
        <taxon>Massilia</taxon>
    </lineage>
</organism>
<comment type="caution">
    <text evidence="1">The sequence shown here is derived from an EMBL/GenBank/DDBJ whole genome shotgun (WGS) entry which is preliminary data.</text>
</comment>
<evidence type="ECO:0000313" key="1">
    <source>
        <dbReference type="EMBL" id="MCS0608442.1"/>
    </source>
</evidence>
<proteinExistence type="predicted"/>
<accession>A0ABT2BIW5</accession>
<protein>
    <submittedName>
        <fullName evidence="1">Glycine-rich domain-containing protein-like</fullName>
    </submittedName>
</protein>
<name>A0ABT2BIW5_9BURK</name>
<dbReference type="PANTHER" id="PTHR34365:SF7">
    <property type="entry name" value="GLYCINE-RICH DOMAIN-CONTAINING PROTEIN 1"/>
    <property type="match status" value="1"/>
</dbReference>
<dbReference type="Pfam" id="PF07173">
    <property type="entry name" value="GRDP-like"/>
    <property type="match status" value="1"/>
</dbReference>
<dbReference type="EMBL" id="JANUGV010000002">
    <property type="protein sequence ID" value="MCS0608442.1"/>
    <property type="molecule type" value="Genomic_DNA"/>
</dbReference>
<dbReference type="PANTHER" id="PTHR34365">
    <property type="entry name" value="ENOLASE (DUF1399)"/>
    <property type="match status" value="1"/>
</dbReference>
<evidence type="ECO:0000313" key="2">
    <source>
        <dbReference type="Proteomes" id="UP001205861"/>
    </source>
</evidence>
<sequence length="216" mass="23865">MNVSRDEFAVIASLDFEQIKMRLTTSKAGKGWTRARADAAEREYRRFLYLMKKYPNELTAPSLEVDRFWHQHILDTAKYARDCQAVFGYFLHHNPYLGLGLKGDDNAMRLSAGQRMRELYEAVFGEPVPEGGTAYGAQGHGSRTASPKRTAFCTVSAEPAYCTVTSELAYSASTNLAFRLAAEPAFCTVTEASPAPLPDTILGTWNQAVANKATAH</sequence>
<dbReference type="Proteomes" id="UP001205861">
    <property type="component" value="Unassembled WGS sequence"/>
</dbReference>
<dbReference type="InterPro" id="IPR009836">
    <property type="entry name" value="GRDP-like"/>
</dbReference>
<keyword evidence="2" id="KW-1185">Reference proteome</keyword>
<gene>
    <name evidence="1" type="ORF">NX773_09735</name>
</gene>